<proteinExistence type="predicted"/>
<feature type="region of interest" description="Disordered" evidence="6">
    <location>
        <begin position="509"/>
        <end position="534"/>
    </location>
</feature>
<dbReference type="Pfam" id="PF04433">
    <property type="entry name" value="SWIRM"/>
    <property type="match status" value="1"/>
</dbReference>
<dbReference type="InterPro" id="IPR009057">
    <property type="entry name" value="Homeodomain-like_sf"/>
</dbReference>
<dbReference type="InterPro" id="IPR017884">
    <property type="entry name" value="SANT_dom"/>
</dbReference>
<dbReference type="PROSITE" id="PS50090">
    <property type="entry name" value="MYB_LIKE"/>
    <property type="match status" value="1"/>
</dbReference>
<dbReference type="Pfam" id="PF00249">
    <property type="entry name" value="Myb_DNA-binding"/>
    <property type="match status" value="1"/>
</dbReference>
<dbReference type="EMBL" id="JBFCZG010000009">
    <property type="protein sequence ID" value="KAL3418358.1"/>
    <property type="molecule type" value="Genomic_DNA"/>
</dbReference>
<name>A0ABR4P4Z3_9HELO</name>
<evidence type="ECO:0000259" key="9">
    <source>
        <dbReference type="PROSITE" id="PS51293"/>
    </source>
</evidence>
<evidence type="ECO:0000259" key="7">
    <source>
        <dbReference type="PROSITE" id="PS50090"/>
    </source>
</evidence>
<comment type="caution">
    <text evidence="10">The sequence shown here is derived from an EMBL/GenBank/DDBJ whole genome shotgun (WGS) entry which is preliminary data.</text>
</comment>
<sequence>MEEDSSLNFGSPAAAATPGSNSILAQPPLQGEATPQPEASDSAMAGTSAEASEPVVKNDISDNPLDAPDAPRAEAEESKDEEMTEAQDDVKDSQEATAAEGEVQAEKTKATIEASAREHLISQTHSIILPSYSTWFDMHDVNNIERKALPEFFNNRNRSKTPAVYKDYRDFMINTYRLNPIEYLTVTACRRNLAGDVCAIMRVHAFLEQWGLINYQVDADQRPSAVGPPFTGHFKVICDTPRGLQPWQPSADPLVIQGKQNPDTEAKATATPADKADLNLEIGRNIYEPTARENKIGPKPEKQANGDAPATNGSGETASHSIEDLVKPVISKVTCFTCGIDCTRVYYHNSHTESGAAATKLKMDLCPNCFSEGRFPNNQQKIHYTKLENPQYSAIPDRDAPWTDDETIKLLEAMEKYDEEWADVSEYVGTRTKEECVVKFLQLEIEDKFLDTEPVRGPSTGINMLGPQEGHLPFNQADNPVMSVIGFLASLTDPATTAAAAGRSVEAMKQSLRDQLEKKDPADAGKEKDITGGDTMEIDVTTTTTTTTTQSVNAVATIPLATVSARAGGLASHEEREMTHLVSAAVNTTLQKMELKLKQFNEMEQILQAERRELERGRQQLFLDRLAFKKRVKDVQEGLRMAAVTGGEQGNKLAQDVLVGGEKLEFQGEAAASTAGSVQPLSATGQIKSYDI</sequence>
<reference evidence="10 11" key="1">
    <citation type="submission" date="2024-06" db="EMBL/GenBank/DDBJ databases">
        <title>Complete genome of Phlyctema vagabunda strain 19-DSS-EL-015.</title>
        <authorList>
            <person name="Fiorenzani C."/>
        </authorList>
    </citation>
    <scope>NUCLEOTIDE SEQUENCE [LARGE SCALE GENOMIC DNA]</scope>
    <source>
        <strain evidence="10 11">19-DSS-EL-015</strain>
    </source>
</reference>
<dbReference type="CDD" id="cd02336">
    <property type="entry name" value="ZZ_RSC8"/>
    <property type="match status" value="1"/>
</dbReference>
<evidence type="ECO:0000313" key="10">
    <source>
        <dbReference type="EMBL" id="KAL3418358.1"/>
    </source>
</evidence>
<evidence type="ECO:0000256" key="5">
    <source>
        <dbReference type="SAM" id="Coils"/>
    </source>
</evidence>
<dbReference type="SUPFAM" id="SSF46689">
    <property type="entry name" value="Homeodomain-like"/>
    <property type="match status" value="2"/>
</dbReference>
<feature type="domain" description="Myb-like" evidence="7">
    <location>
        <begin position="398"/>
        <end position="444"/>
    </location>
</feature>
<feature type="compositionally biased region" description="Acidic residues" evidence="6">
    <location>
        <begin position="77"/>
        <end position="87"/>
    </location>
</feature>
<protein>
    <submittedName>
        <fullName evidence="10">SWIRM domain-containing protein</fullName>
    </submittedName>
</protein>
<dbReference type="InterPro" id="IPR032451">
    <property type="entry name" value="SMARCC_C"/>
</dbReference>
<dbReference type="InterPro" id="IPR007526">
    <property type="entry name" value="SWIRM"/>
</dbReference>
<evidence type="ECO:0000256" key="1">
    <source>
        <dbReference type="ARBA" id="ARBA00023015"/>
    </source>
</evidence>
<keyword evidence="11" id="KW-1185">Reference proteome</keyword>
<dbReference type="InterPro" id="IPR001005">
    <property type="entry name" value="SANT/Myb"/>
</dbReference>
<keyword evidence="3" id="KW-0804">Transcription</keyword>
<evidence type="ECO:0000313" key="11">
    <source>
        <dbReference type="Proteomes" id="UP001629113"/>
    </source>
</evidence>
<dbReference type="PANTHER" id="PTHR12802">
    <property type="entry name" value="SWI/SNF COMPLEX-RELATED"/>
    <property type="match status" value="1"/>
</dbReference>
<organism evidence="10 11">
    <name type="scientific">Phlyctema vagabunda</name>
    <dbReference type="NCBI Taxonomy" id="108571"/>
    <lineage>
        <taxon>Eukaryota</taxon>
        <taxon>Fungi</taxon>
        <taxon>Dikarya</taxon>
        <taxon>Ascomycota</taxon>
        <taxon>Pezizomycotina</taxon>
        <taxon>Leotiomycetes</taxon>
        <taxon>Helotiales</taxon>
        <taxon>Dermateaceae</taxon>
        <taxon>Phlyctema</taxon>
    </lineage>
</organism>
<evidence type="ECO:0000259" key="8">
    <source>
        <dbReference type="PROSITE" id="PS50934"/>
    </source>
</evidence>
<dbReference type="PROSITE" id="PS50934">
    <property type="entry name" value="SWIRM"/>
    <property type="match status" value="1"/>
</dbReference>
<feature type="region of interest" description="Disordered" evidence="6">
    <location>
        <begin position="1"/>
        <end position="108"/>
    </location>
</feature>
<dbReference type="Gene3D" id="1.10.10.60">
    <property type="entry name" value="Homeodomain-like"/>
    <property type="match status" value="1"/>
</dbReference>
<dbReference type="PROSITE" id="PS51293">
    <property type="entry name" value="SANT"/>
    <property type="match status" value="1"/>
</dbReference>
<evidence type="ECO:0000256" key="3">
    <source>
        <dbReference type="ARBA" id="ARBA00023163"/>
    </source>
</evidence>
<evidence type="ECO:0000256" key="2">
    <source>
        <dbReference type="ARBA" id="ARBA00023125"/>
    </source>
</evidence>
<dbReference type="InterPro" id="IPR036388">
    <property type="entry name" value="WH-like_DNA-bd_sf"/>
</dbReference>
<dbReference type="CDD" id="cd00167">
    <property type="entry name" value="SANT"/>
    <property type="match status" value="1"/>
</dbReference>
<feature type="domain" description="SWIRM" evidence="8">
    <location>
        <begin position="127"/>
        <end position="224"/>
    </location>
</feature>
<keyword evidence="5" id="KW-0175">Coiled coil</keyword>
<dbReference type="Gene3D" id="1.10.10.10">
    <property type="entry name" value="Winged helix-like DNA-binding domain superfamily/Winged helix DNA-binding domain"/>
    <property type="match status" value="1"/>
</dbReference>
<accession>A0ABR4P4Z3</accession>
<dbReference type="InterPro" id="IPR041984">
    <property type="entry name" value="Rsc8/Ssr1/Ssr2_ZZ"/>
</dbReference>
<keyword evidence="2" id="KW-0238">DNA-binding</keyword>
<keyword evidence="4" id="KW-0539">Nucleus</keyword>
<keyword evidence="1" id="KW-0805">Transcription regulation</keyword>
<dbReference type="Pfam" id="PF16495">
    <property type="entry name" value="SWIRM-assoc_1"/>
    <property type="match status" value="1"/>
</dbReference>
<feature type="compositionally biased region" description="Basic and acidic residues" evidence="6">
    <location>
        <begin position="511"/>
        <end position="531"/>
    </location>
</feature>
<evidence type="ECO:0000256" key="6">
    <source>
        <dbReference type="SAM" id="MobiDB-lite"/>
    </source>
</evidence>
<dbReference type="PANTHER" id="PTHR12802:SF41">
    <property type="entry name" value="BRAHMA ASSOCIATED PROTEIN 155 KDA"/>
    <property type="match status" value="1"/>
</dbReference>
<dbReference type="SMART" id="SM00717">
    <property type="entry name" value="SANT"/>
    <property type="match status" value="1"/>
</dbReference>
<feature type="domain" description="SANT" evidence="9">
    <location>
        <begin position="397"/>
        <end position="448"/>
    </location>
</feature>
<dbReference type="Proteomes" id="UP001629113">
    <property type="component" value="Unassembled WGS sequence"/>
</dbReference>
<gene>
    <name evidence="10" type="ORF">PVAG01_10074</name>
</gene>
<feature type="compositionally biased region" description="Basic and acidic residues" evidence="6">
    <location>
        <begin position="290"/>
        <end position="304"/>
    </location>
</feature>
<evidence type="ECO:0000256" key="4">
    <source>
        <dbReference type="ARBA" id="ARBA00023242"/>
    </source>
</evidence>
<feature type="coiled-coil region" evidence="5">
    <location>
        <begin position="590"/>
        <end position="620"/>
    </location>
</feature>
<feature type="region of interest" description="Disordered" evidence="6">
    <location>
        <begin position="289"/>
        <end position="319"/>
    </location>
</feature>